<dbReference type="PROSITE" id="PS51099">
    <property type="entry name" value="PTS_EIIB_TYPE_2"/>
    <property type="match status" value="1"/>
</dbReference>
<dbReference type="EMBL" id="UHFN01000007">
    <property type="protein sequence ID" value="SUN62655.1"/>
    <property type="molecule type" value="Genomic_DNA"/>
</dbReference>
<dbReference type="Gene3D" id="1.10.1790.10">
    <property type="entry name" value="PRD domain"/>
    <property type="match status" value="1"/>
</dbReference>
<dbReference type="PANTHER" id="PTHR30185">
    <property type="entry name" value="CRYPTIC BETA-GLUCOSIDE BGL OPERON ANTITERMINATOR"/>
    <property type="match status" value="1"/>
</dbReference>
<dbReference type="InterPro" id="IPR050661">
    <property type="entry name" value="BglG_antiterminators"/>
</dbReference>
<keyword evidence="1" id="KW-0677">Repeat</keyword>
<dbReference type="AlphaFoldDB" id="A0A380KC45"/>
<evidence type="ECO:0000313" key="6">
    <source>
        <dbReference type="EMBL" id="SUN62655.1"/>
    </source>
</evidence>
<dbReference type="Proteomes" id="UP000254924">
    <property type="component" value="Unassembled WGS sequence"/>
</dbReference>
<organism evidence="6 7">
    <name type="scientific">Streptococcus hyointestinalis</name>
    <dbReference type="NCBI Taxonomy" id="1337"/>
    <lineage>
        <taxon>Bacteria</taxon>
        <taxon>Bacillati</taxon>
        <taxon>Bacillota</taxon>
        <taxon>Bacilli</taxon>
        <taxon>Lactobacillales</taxon>
        <taxon>Streptococcaceae</taxon>
        <taxon>Streptococcus</taxon>
    </lineage>
</organism>
<dbReference type="InterPro" id="IPR011608">
    <property type="entry name" value="PRD"/>
</dbReference>
<dbReference type="SUPFAM" id="SSF46785">
    <property type="entry name" value="Winged helix' DNA-binding domain"/>
    <property type="match status" value="1"/>
</dbReference>
<name>A0A380KC45_9STRE</name>
<dbReference type="Pfam" id="PF08279">
    <property type="entry name" value="HTH_11"/>
    <property type="match status" value="1"/>
</dbReference>
<gene>
    <name evidence="6" type="primary">bglG2</name>
    <name evidence="6" type="ORF">NCTC12224_02005</name>
</gene>
<sequence>MIVLDKKSSALLSYLTSLDEPETVMAISKHLGQSRRKIYYHLDKINESLPDDVEKIVSFPRVGIVLNEEQKEACRQLLEELDAYSYVMSSRERIQLVLVYIAVADSRVTLEKLMQLTEVSRNTVLNDLNSLRERLSLEQYNVQIHVTKTRGYYLDAHPLAKIQFVHRTLYNIYTTESDSFQKIMHDKIVEFTDYETLFCPAKLDYLRQLLDETKKELGKKLNTQDSEFMFNILPYLLMSYRNMVISPDERKRLEKEFLLAKERIEYHIAECMAKGFEDKFHVAYDDVEISIIAMLLLSFRKDKDSHNYSSDFDAMREVIKSFLDAFEKRYDLSLEHKDELINQLLTHCKALLYRKTYGIFSLNPMTEQVKSKYGNLFAMTKSCAHILEEAWFIQLNDDDIAYLTIHLGGALYHIGAQDRYQPKVIIVCDEGIGSRKFLLKQCQRYIPQARIEAVFTSEQFNSVRDIVAADVVIATSDGIETKLPMLVVNPVLTNDDIIRLVSFVYSNGKRTHEDLAQDLDQLLGHYVKDESERYVLRNQLEKVFRDELLRDLK</sequence>
<dbReference type="SUPFAM" id="SSF63520">
    <property type="entry name" value="PTS-regulatory domain, PRD"/>
    <property type="match status" value="1"/>
</dbReference>
<evidence type="ECO:0000256" key="3">
    <source>
        <dbReference type="ARBA" id="ARBA00023163"/>
    </source>
</evidence>
<evidence type="ECO:0000256" key="2">
    <source>
        <dbReference type="ARBA" id="ARBA00023015"/>
    </source>
</evidence>
<feature type="domain" description="PRD" evidence="5">
    <location>
        <begin position="310"/>
        <end position="417"/>
    </location>
</feature>
<protein>
    <submittedName>
        <fullName evidence="6">Transcription antiterminator</fullName>
    </submittedName>
</protein>
<keyword evidence="7" id="KW-1185">Reference proteome</keyword>
<accession>A0A380KC45</accession>
<dbReference type="PROSITE" id="PS51372">
    <property type="entry name" value="PRD_2"/>
    <property type="match status" value="2"/>
</dbReference>
<dbReference type="InterPro" id="IPR036388">
    <property type="entry name" value="WH-like_DNA-bd_sf"/>
</dbReference>
<feature type="domain" description="PTS EIIB type-2" evidence="4">
    <location>
        <begin position="422"/>
        <end position="512"/>
    </location>
</feature>
<dbReference type="OrthoDB" id="369398at2"/>
<dbReference type="Pfam" id="PF00874">
    <property type="entry name" value="PRD"/>
    <property type="match status" value="1"/>
</dbReference>
<feature type="domain" description="PRD" evidence="5">
    <location>
        <begin position="197"/>
        <end position="306"/>
    </location>
</feature>
<dbReference type="GO" id="GO:0006355">
    <property type="term" value="P:regulation of DNA-templated transcription"/>
    <property type="evidence" value="ECO:0007669"/>
    <property type="project" value="InterPro"/>
</dbReference>
<evidence type="ECO:0000259" key="5">
    <source>
        <dbReference type="PROSITE" id="PS51372"/>
    </source>
</evidence>
<proteinExistence type="predicted"/>
<keyword evidence="3" id="KW-0804">Transcription</keyword>
<dbReference type="InterPro" id="IPR013011">
    <property type="entry name" value="PTS_EIIB_2"/>
</dbReference>
<dbReference type="PANTHER" id="PTHR30185:SF18">
    <property type="entry name" value="TRANSCRIPTIONAL REGULATOR MTLR"/>
    <property type="match status" value="1"/>
</dbReference>
<dbReference type="Gene3D" id="1.10.10.10">
    <property type="entry name" value="Winged helix-like DNA-binding domain superfamily/Winged helix DNA-binding domain"/>
    <property type="match status" value="1"/>
</dbReference>
<dbReference type="GO" id="GO:0008982">
    <property type="term" value="F:protein-N(PI)-phosphohistidine-sugar phosphotransferase activity"/>
    <property type="evidence" value="ECO:0007669"/>
    <property type="project" value="InterPro"/>
</dbReference>
<evidence type="ECO:0000313" key="7">
    <source>
        <dbReference type="Proteomes" id="UP000254924"/>
    </source>
</evidence>
<dbReference type="CDD" id="cd05568">
    <property type="entry name" value="PTS_IIB_bgl_like"/>
    <property type="match status" value="1"/>
</dbReference>
<reference evidence="6 7" key="1">
    <citation type="submission" date="2018-06" db="EMBL/GenBank/DDBJ databases">
        <authorList>
            <consortium name="Pathogen Informatics"/>
            <person name="Doyle S."/>
        </authorList>
    </citation>
    <scope>NUCLEOTIDE SEQUENCE [LARGE SCALE GENOMIC DNA]</scope>
    <source>
        <strain evidence="6 7">NCTC12224</strain>
    </source>
</reference>
<evidence type="ECO:0000259" key="4">
    <source>
        <dbReference type="PROSITE" id="PS51099"/>
    </source>
</evidence>
<dbReference type="InterPro" id="IPR013196">
    <property type="entry name" value="HTH_11"/>
</dbReference>
<dbReference type="InterPro" id="IPR036634">
    <property type="entry name" value="PRD_sf"/>
</dbReference>
<dbReference type="GO" id="GO:0009401">
    <property type="term" value="P:phosphoenolpyruvate-dependent sugar phosphotransferase system"/>
    <property type="evidence" value="ECO:0007669"/>
    <property type="project" value="InterPro"/>
</dbReference>
<keyword evidence="2" id="KW-0805">Transcription regulation</keyword>
<evidence type="ECO:0000256" key="1">
    <source>
        <dbReference type="ARBA" id="ARBA00022737"/>
    </source>
</evidence>
<dbReference type="InterPro" id="IPR036390">
    <property type="entry name" value="WH_DNA-bd_sf"/>
</dbReference>